<organism evidence="1 2">
    <name type="scientific">Meloidogyne enterolobii</name>
    <name type="common">Root-knot nematode worm</name>
    <name type="synonym">Meloidogyne mayaguensis</name>
    <dbReference type="NCBI Taxonomy" id="390850"/>
    <lineage>
        <taxon>Eukaryota</taxon>
        <taxon>Metazoa</taxon>
        <taxon>Ecdysozoa</taxon>
        <taxon>Nematoda</taxon>
        <taxon>Chromadorea</taxon>
        <taxon>Rhabditida</taxon>
        <taxon>Tylenchina</taxon>
        <taxon>Tylenchomorpha</taxon>
        <taxon>Tylenchoidea</taxon>
        <taxon>Meloidogynidae</taxon>
        <taxon>Meloidogyninae</taxon>
        <taxon>Meloidogyne</taxon>
    </lineage>
</organism>
<gene>
    <name evidence="1" type="ORF">MENTE1834_LOCUS32462</name>
</gene>
<dbReference type="Proteomes" id="UP001497535">
    <property type="component" value="Unassembled WGS sequence"/>
</dbReference>
<proteinExistence type="predicted"/>
<protein>
    <submittedName>
        <fullName evidence="1">Uncharacterized protein</fullName>
    </submittedName>
</protein>
<evidence type="ECO:0000313" key="2">
    <source>
        <dbReference type="Proteomes" id="UP001497535"/>
    </source>
</evidence>
<keyword evidence="2" id="KW-1185">Reference proteome</keyword>
<reference evidence="1" key="1">
    <citation type="submission" date="2023-11" db="EMBL/GenBank/DDBJ databases">
        <authorList>
            <person name="Poullet M."/>
        </authorList>
    </citation>
    <scope>NUCLEOTIDE SEQUENCE</scope>
    <source>
        <strain evidence="1">E1834</strain>
    </source>
</reference>
<sequence length="529" mass="60344">MPSRQFRKRKERKERHQNLGGHIQNGPPQDQGETPVISVHPNEVPPSEVPNLSQNDSTLPNEGPSYFTFDNFSLIDQSASNQISDPPPTPNTPLTPFSLTSEAAVPRKYRKISESSFDTESLISTIDSVSICSSRPSSPSISIKNKGGRPKKKTRKGSGRKPKTIPQTNPSVPIIDFFNLLLLHFVTRKTDDPNAICNRTDMPLHHDNLENNPLHIEILWNNLTEWLEGQDIFAFISFLSRNVNTNTVVVDPRTTLPFDMNYAHNLPDEDFFARCYGLVQGQVPQIILFPLNFPNHWTLVVWDATENTAFYIDSMCKHLPSRIHTDERAPIVKSYITRITNIPLHDINIVDYPLSLYTHQQDGFSCGYFTCLYAESWLFNNRYMLFEPFNINTEKKRILWHLNNLLTGDNVVYHPRYLNVNPHIFPDNPTSQPIQNIEHVVLHDSPFHPTQNIVNEIPDEGVVVNTGPIIFLEPDPPSKNLRRSERIKTKQNATPTPTISTVSPIVPSFSSSTPFVDRCYKRHKRLSLC</sequence>
<accession>A0ACB1A0X2</accession>
<comment type="caution">
    <text evidence="1">The sequence shown here is derived from an EMBL/GenBank/DDBJ whole genome shotgun (WGS) entry which is preliminary data.</text>
</comment>
<name>A0ACB1A0X2_MELEN</name>
<dbReference type="EMBL" id="CAVMJV010000056">
    <property type="protein sequence ID" value="CAK5085032.1"/>
    <property type="molecule type" value="Genomic_DNA"/>
</dbReference>
<evidence type="ECO:0000313" key="1">
    <source>
        <dbReference type="EMBL" id="CAK5085032.1"/>
    </source>
</evidence>